<dbReference type="Pfam" id="PF08534">
    <property type="entry name" value="Redoxin"/>
    <property type="match status" value="1"/>
</dbReference>
<feature type="signal peptide" evidence="2">
    <location>
        <begin position="1"/>
        <end position="21"/>
    </location>
</feature>
<dbReference type="SUPFAM" id="SSF52833">
    <property type="entry name" value="Thioredoxin-like"/>
    <property type="match status" value="1"/>
</dbReference>
<protein>
    <submittedName>
        <fullName evidence="4">Thioredoxin family protein</fullName>
    </submittedName>
</protein>
<evidence type="ECO:0000313" key="4">
    <source>
        <dbReference type="EMBL" id="WUR12578.1"/>
    </source>
</evidence>
<gene>
    <name evidence="4" type="ORF">E7V67_023255</name>
</gene>
<evidence type="ECO:0000256" key="2">
    <source>
        <dbReference type="SAM" id="SignalP"/>
    </source>
</evidence>
<feature type="domain" description="Thioredoxin" evidence="3">
    <location>
        <begin position="26"/>
        <end position="171"/>
    </location>
</feature>
<dbReference type="PANTHER" id="PTHR42852:SF13">
    <property type="entry name" value="PROTEIN DIPZ"/>
    <property type="match status" value="1"/>
</dbReference>
<keyword evidence="5" id="KW-1185">Reference proteome</keyword>
<dbReference type="InterPro" id="IPR036249">
    <property type="entry name" value="Thioredoxin-like_sf"/>
</dbReference>
<dbReference type="Proteomes" id="UP000321323">
    <property type="component" value="Chromosome"/>
</dbReference>
<sequence>MKTPLFAIALTALLHLAPVQAATPPLRDRGPAPELAGVKTWLNSPPLSLRQLRGKVVLVDFWTYSCINCIRTLPHVARLYETYKDQGLVVIGVHTPEYPFERSTDNVRSATKRFGLTYPVVQDNDYATWNAFRNQYWPAAYLIDQGGRIVHTQIGEGGYAEMDAAVKALLQRRSSQMTSETTTDMTRQVTMGK</sequence>
<dbReference type="PANTHER" id="PTHR42852">
    <property type="entry name" value="THIOL:DISULFIDE INTERCHANGE PROTEIN DSBE"/>
    <property type="match status" value="1"/>
</dbReference>
<dbReference type="InterPro" id="IPR050553">
    <property type="entry name" value="Thioredoxin_ResA/DsbE_sf"/>
</dbReference>
<feature type="chain" id="PRO_5046056407" evidence="2">
    <location>
        <begin position="22"/>
        <end position="193"/>
    </location>
</feature>
<evidence type="ECO:0000313" key="5">
    <source>
        <dbReference type="Proteomes" id="UP000321323"/>
    </source>
</evidence>
<dbReference type="CDD" id="cd03012">
    <property type="entry name" value="TlpA_like_DipZ_like"/>
    <property type="match status" value="1"/>
</dbReference>
<dbReference type="EMBL" id="CP136508">
    <property type="protein sequence ID" value="WUR12578.1"/>
    <property type="molecule type" value="Genomic_DNA"/>
</dbReference>
<evidence type="ECO:0000256" key="1">
    <source>
        <dbReference type="SAM" id="MobiDB-lite"/>
    </source>
</evidence>
<dbReference type="PROSITE" id="PS51352">
    <property type="entry name" value="THIOREDOXIN_2"/>
    <property type="match status" value="1"/>
</dbReference>
<organism evidence="4 5">
    <name type="scientific">[Empedobacter] haloabium</name>
    <dbReference type="NCBI Taxonomy" id="592317"/>
    <lineage>
        <taxon>Bacteria</taxon>
        <taxon>Pseudomonadati</taxon>
        <taxon>Pseudomonadota</taxon>
        <taxon>Betaproteobacteria</taxon>
        <taxon>Burkholderiales</taxon>
        <taxon>Oxalobacteraceae</taxon>
        <taxon>Telluria group</taxon>
        <taxon>Telluria group incertae sedis</taxon>
    </lineage>
</organism>
<feature type="region of interest" description="Disordered" evidence="1">
    <location>
        <begin position="173"/>
        <end position="193"/>
    </location>
</feature>
<reference evidence="4 5" key="1">
    <citation type="journal article" date="2019" name="Int. J. Syst. Evol. Microbiol.">
        <title>The Draft Whole-Genome Sequence of the Antibiotic Producer Empedobacter haloabium ATCC 31962 Provides Indications for Its Taxonomic Reclassification.</title>
        <authorList>
            <person name="Miess H."/>
            <person name="Arlt P."/>
            <person name="Apel A.K."/>
            <person name="Weber T."/>
            <person name="Nieselt K."/>
            <person name="Hanssen F."/>
            <person name="Czemmel S."/>
            <person name="Nahnsen S."/>
            <person name="Gross H."/>
        </authorList>
    </citation>
    <scope>NUCLEOTIDE SEQUENCE [LARGE SCALE GENOMIC DNA]</scope>
    <source>
        <strain evidence="4 5">ATCC 31962</strain>
    </source>
</reference>
<accession>A0ABZ1UIU5</accession>
<name>A0ABZ1UIU5_9BURK</name>
<keyword evidence="2" id="KW-0732">Signal</keyword>
<evidence type="ECO:0000259" key="3">
    <source>
        <dbReference type="PROSITE" id="PS51352"/>
    </source>
</evidence>
<proteinExistence type="predicted"/>
<dbReference type="InterPro" id="IPR013740">
    <property type="entry name" value="Redoxin"/>
</dbReference>
<dbReference type="Gene3D" id="3.40.30.10">
    <property type="entry name" value="Glutaredoxin"/>
    <property type="match status" value="1"/>
</dbReference>
<dbReference type="InterPro" id="IPR013766">
    <property type="entry name" value="Thioredoxin_domain"/>
</dbReference>